<dbReference type="Proteomes" id="UP000481643">
    <property type="component" value="Unassembled WGS sequence"/>
</dbReference>
<evidence type="ECO:0000313" key="1">
    <source>
        <dbReference type="EMBL" id="KAB2680035.1"/>
    </source>
</evidence>
<gene>
    <name evidence="1" type="ORF">F9L08_21800</name>
</gene>
<proteinExistence type="predicted"/>
<organism evidence="1 2">
    <name type="scientific">Brucella tritici</name>
    <dbReference type="NCBI Taxonomy" id="94626"/>
    <lineage>
        <taxon>Bacteria</taxon>
        <taxon>Pseudomonadati</taxon>
        <taxon>Pseudomonadota</taxon>
        <taxon>Alphaproteobacteria</taxon>
        <taxon>Hyphomicrobiales</taxon>
        <taxon>Brucellaceae</taxon>
        <taxon>Brucella/Ochrobactrum group</taxon>
        <taxon>Brucella</taxon>
    </lineage>
</organism>
<reference evidence="1 2" key="1">
    <citation type="submission" date="2019-09" db="EMBL/GenBank/DDBJ databases">
        <title>Taxonomic organization of the family Brucellaceae based on a phylogenomic approach.</title>
        <authorList>
            <person name="Leclercq S."/>
            <person name="Cloeckaert A."/>
            <person name="Zygmunt M.S."/>
        </authorList>
    </citation>
    <scope>NUCLEOTIDE SEQUENCE [LARGE SCALE GENOMIC DNA]</scope>
    <source>
        <strain evidence="1 2">WS1830</strain>
    </source>
</reference>
<protein>
    <submittedName>
        <fullName evidence="1">Uncharacterized protein</fullName>
    </submittedName>
</protein>
<sequence length="180" mass="20803">MTNIDFSSWRTTKAYPNVFGKTIKIDGNSYSIEITRTNEGRGLWMFQRGQYDNQHGRFDKQIRSGLADTFDDGYDELMTTVHAYSSFMHDFDLTGWQRNLDTAAEIYWKIVELGDRDYAVEIHRKSDVTSVWRITQGDYDGKSDNFDAEVMSGKSRTLKDAYVSALDACENYEPPASHRF</sequence>
<dbReference type="AlphaFoldDB" id="A0A6L3Y7Z0"/>
<evidence type="ECO:0000313" key="2">
    <source>
        <dbReference type="Proteomes" id="UP000481643"/>
    </source>
</evidence>
<dbReference type="RefSeq" id="WP_151652932.1">
    <property type="nucleotide sequence ID" value="NZ_WBVX01000029.1"/>
</dbReference>
<comment type="caution">
    <text evidence="1">The sequence shown here is derived from an EMBL/GenBank/DDBJ whole genome shotgun (WGS) entry which is preliminary data.</text>
</comment>
<accession>A0A6L3Y7Z0</accession>
<name>A0A6L3Y7Z0_9HYPH</name>
<dbReference type="EMBL" id="WBVX01000029">
    <property type="protein sequence ID" value="KAB2680035.1"/>
    <property type="molecule type" value="Genomic_DNA"/>
</dbReference>